<comment type="caution">
    <text evidence="2">The sequence shown here is derived from an EMBL/GenBank/DDBJ whole genome shotgun (WGS) entry which is preliminary data.</text>
</comment>
<dbReference type="Proteomes" id="UP000256862">
    <property type="component" value="Plasmid CO2235_mp"/>
</dbReference>
<dbReference type="SUPFAM" id="SSF88713">
    <property type="entry name" value="Glycoside hydrolase/deacetylase"/>
    <property type="match status" value="1"/>
</dbReference>
<name>A0A375FX21_9BURK</name>
<evidence type="ECO:0000313" key="2">
    <source>
        <dbReference type="EMBL" id="SPC10089.1"/>
    </source>
</evidence>
<dbReference type="CDD" id="cd10977">
    <property type="entry name" value="CE4_PuuE_SpCDA1"/>
    <property type="match status" value="1"/>
</dbReference>
<dbReference type="EMBL" id="OGUS01000096">
    <property type="protein sequence ID" value="SPC10089.1"/>
    <property type="molecule type" value="Genomic_DNA"/>
</dbReference>
<dbReference type="Pfam" id="PF01522">
    <property type="entry name" value="Polysacc_deac_1"/>
    <property type="match status" value="1"/>
</dbReference>
<dbReference type="PANTHER" id="PTHR43123:SF1">
    <property type="entry name" value="POLYSACCHARIDE DEACETYLASE-RELATED"/>
    <property type="match status" value="1"/>
</dbReference>
<dbReference type="PANTHER" id="PTHR43123">
    <property type="entry name" value="POLYSACCHARIDE DEACETYLASE-RELATED"/>
    <property type="match status" value="1"/>
</dbReference>
<dbReference type="AlphaFoldDB" id="A0A375FX21"/>
<protein>
    <submittedName>
        <fullName evidence="3">Allantoinase</fullName>
    </submittedName>
    <submittedName>
        <fullName evidence="2">Chitin deacetylase 1</fullName>
        <ecNumber evidence="2">3.5.1.41</ecNumber>
    </submittedName>
</protein>
<sequence length="298" mass="33618">MMLARDLAGYGSSPPDPRWPGGARVAVQFVLNIEEGAESCILNGDVRSEAYLHELPGRPPREAERDWSVESMYEYGARTGVWRLLDLFAERGLPLTAFAAGLALELNPRIGQALSAAGHEVAGHGYRWIDYRDVPEDEERRHIRLTIAAIERTCGRRPVGWYTGRVSANTRRLVHEEGGFLYSSDAYNDDLPYWLCSAPPLLAIPYTLINNDARYLLPDGFASGEDFYRTLRDAFDQLWHEGARAPKMMSVGLHPRISGHPARAMALARFLDDVRGHDAVWICRREDIARHWLNEHPA</sequence>
<keyword evidence="2" id="KW-0378">Hydrolase</keyword>
<evidence type="ECO:0000313" key="4">
    <source>
        <dbReference type="Proteomes" id="UP000256862"/>
    </source>
</evidence>
<reference evidence="4" key="1">
    <citation type="submission" date="2018-01" db="EMBL/GenBank/DDBJ databases">
        <authorList>
            <person name="Gaut B.S."/>
            <person name="Morton B.R."/>
            <person name="Clegg M.T."/>
            <person name="Duvall M.R."/>
        </authorList>
    </citation>
    <scope>NUCLEOTIDE SEQUENCE [LARGE SCALE GENOMIC DNA]</scope>
</reference>
<dbReference type="InterPro" id="IPR002509">
    <property type="entry name" value="NODB_dom"/>
</dbReference>
<dbReference type="Gene3D" id="3.20.20.370">
    <property type="entry name" value="Glycoside hydrolase/deacetylase"/>
    <property type="match status" value="1"/>
</dbReference>
<dbReference type="InterPro" id="IPR017625">
    <property type="entry name" value="PuuE"/>
</dbReference>
<dbReference type="GeneID" id="303489536"/>
<gene>
    <name evidence="2" type="primary">cda</name>
    <name evidence="3" type="ORF">CO2235_MP70224</name>
    <name evidence="2" type="ORF">CO2235_U880017</name>
</gene>
<dbReference type="GO" id="GO:0005975">
    <property type="term" value="P:carbohydrate metabolic process"/>
    <property type="evidence" value="ECO:0007669"/>
    <property type="project" value="InterPro"/>
</dbReference>
<dbReference type="GO" id="GO:0004099">
    <property type="term" value="F:chitin deacetylase activity"/>
    <property type="evidence" value="ECO:0007669"/>
    <property type="project" value="UniProtKB-EC"/>
</dbReference>
<proteinExistence type="predicted"/>
<dbReference type="EC" id="3.5.1.41" evidence="2"/>
<dbReference type="InterPro" id="IPR011330">
    <property type="entry name" value="Glyco_hydro/deAcase_b/a-brl"/>
</dbReference>
<dbReference type="EMBL" id="OGUS01000142">
    <property type="protein sequence ID" value="SPC23549.1"/>
    <property type="molecule type" value="Genomic_DNA"/>
</dbReference>
<evidence type="ECO:0000313" key="3">
    <source>
        <dbReference type="EMBL" id="SPC23549.1"/>
    </source>
</evidence>
<dbReference type="PROSITE" id="PS51677">
    <property type="entry name" value="NODB"/>
    <property type="match status" value="1"/>
</dbReference>
<evidence type="ECO:0000259" key="1">
    <source>
        <dbReference type="PROSITE" id="PS51677"/>
    </source>
</evidence>
<dbReference type="RefSeq" id="WP_198065809.1">
    <property type="nucleotide sequence ID" value="NZ_CP069809.1"/>
</dbReference>
<reference evidence="2" key="2">
    <citation type="submission" date="2018-01" db="EMBL/GenBank/DDBJ databases">
        <authorList>
            <person name="Clerissi C."/>
        </authorList>
    </citation>
    <scope>NUCLEOTIDE SEQUENCE</scope>
    <source>
        <strain evidence="2">Cupriavidus oxalaticus LMG 2235</strain>
    </source>
</reference>
<organism evidence="2 4">
    <name type="scientific">Cupriavidus oxalaticus</name>
    <dbReference type="NCBI Taxonomy" id="96344"/>
    <lineage>
        <taxon>Bacteria</taxon>
        <taxon>Pseudomonadati</taxon>
        <taxon>Pseudomonadota</taxon>
        <taxon>Betaproteobacteria</taxon>
        <taxon>Burkholderiales</taxon>
        <taxon>Burkholderiaceae</taxon>
        <taxon>Cupriavidus</taxon>
    </lineage>
</organism>
<accession>A0A375FX21</accession>
<feature type="domain" description="NodB homology" evidence="1">
    <location>
        <begin position="67"/>
        <end position="283"/>
    </location>
</feature>